<evidence type="ECO:0000313" key="3">
    <source>
        <dbReference type="EMBL" id="XAY03666.1"/>
    </source>
</evidence>
<sequence>MTTTTRMRKRRRDPAGRLARAGVITIAATILLAWLTLNSPNGVPGTKHRTATVVLGDVGSLRAHNDVRTAGVLIGQVKTIEPSGTRAKVTLRLSAAAGMIPEDSTAAVRSAGLLGQRYLQLIRGTSSRELPDGGTLRPASRSITLGVPDVLETFDAATRGGLGHSVRGLGTGVLGEGQHINDAIKAGPQAAADFRTTADAVLDSNANASLLAPRLNSAAAALDASRGQIATLLSPTDHALRPLAEERVAVGRALDLAPATLTAARPGLAAAYRLAGTVHRLADTAAQTLPKAPTALRATTVLLRDARAPLRDAAPLVEQARATVPKALHLTEAIDPVLTPLRQPLDRLQSPLNILGEHGCDVVNFARVWRSFLGFGSVPGGKIGNLGEIRAEAIVNMPLTGAGDSLTLPDALSERDLYPAPCKYAGSVHPTLTLRP</sequence>
<reference evidence="3" key="1">
    <citation type="submission" date="2022-12" db="EMBL/GenBank/DDBJ databases">
        <title>Paraconexibacter alkalitolerans sp. nov. and Baekduia alba sp. nov., isolated from soil and emended description of the genera Paraconexibacter (Chun et al., 2020) and Baekduia (An et al., 2020).</title>
        <authorList>
            <person name="Vieira S."/>
            <person name="Huber K.J."/>
            <person name="Geppert A."/>
            <person name="Wolf J."/>
            <person name="Neumann-Schaal M."/>
            <person name="Muesken M."/>
            <person name="Overmann J."/>
        </authorList>
    </citation>
    <scope>NUCLEOTIDE SEQUENCE</scope>
    <source>
        <strain evidence="3">AEG42_29</strain>
    </source>
</reference>
<keyword evidence="1" id="KW-0472">Membrane</keyword>
<dbReference type="RefSeq" id="WP_354700221.1">
    <property type="nucleotide sequence ID" value="NZ_CP114014.1"/>
</dbReference>
<gene>
    <name evidence="3" type="ORF">DSM112329_00486</name>
</gene>
<dbReference type="EMBL" id="CP114014">
    <property type="protein sequence ID" value="XAY03666.1"/>
    <property type="molecule type" value="Genomic_DNA"/>
</dbReference>
<proteinExistence type="predicted"/>
<accession>A0AAU7APU3</accession>
<keyword evidence="1" id="KW-0812">Transmembrane</keyword>
<dbReference type="KEGG" id="parq:DSM112329_00486"/>
<protein>
    <recommendedName>
        <fullName evidence="2">Mce/MlaD domain-containing protein</fullName>
    </recommendedName>
</protein>
<dbReference type="Pfam" id="PF02470">
    <property type="entry name" value="MlaD"/>
    <property type="match status" value="1"/>
</dbReference>
<dbReference type="PANTHER" id="PTHR33371">
    <property type="entry name" value="INTERMEMBRANE PHOSPHOLIPID TRANSPORT SYSTEM BINDING PROTEIN MLAD-RELATED"/>
    <property type="match status" value="1"/>
</dbReference>
<feature type="transmembrane region" description="Helical" evidence="1">
    <location>
        <begin position="21"/>
        <end position="37"/>
    </location>
</feature>
<organism evidence="3">
    <name type="scientific">Paraconexibacter sp. AEG42_29</name>
    <dbReference type="NCBI Taxonomy" id="2997339"/>
    <lineage>
        <taxon>Bacteria</taxon>
        <taxon>Bacillati</taxon>
        <taxon>Actinomycetota</taxon>
        <taxon>Thermoleophilia</taxon>
        <taxon>Solirubrobacterales</taxon>
        <taxon>Paraconexibacteraceae</taxon>
        <taxon>Paraconexibacter</taxon>
    </lineage>
</organism>
<dbReference type="PANTHER" id="PTHR33371:SF4">
    <property type="entry name" value="INTERMEMBRANE PHOSPHOLIPID TRANSPORT SYSTEM BINDING PROTEIN MLAD"/>
    <property type="match status" value="1"/>
</dbReference>
<dbReference type="InterPro" id="IPR003399">
    <property type="entry name" value="Mce/MlaD"/>
</dbReference>
<evidence type="ECO:0000259" key="2">
    <source>
        <dbReference type="Pfam" id="PF02470"/>
    </source>
</evidence>
<feature type="domain" description="Mce/MlaD" evidence="2">
    <location>
        <begin position="49"/>
        <end position="124"/>
    </location>
</feature>
<keyword evidence="1" id="KW-1133">Transmembrane helix</keyword>
<dbReference type="AlphaFoldDB" id="A0AAU7APU3"/>
<dbReference type="InterPro" id="IPR052336">
    <property type="entry name" value="MlaD_Phospholipid_Transporter"/>
</dbReference>
<evidence type="ECO:0000256" key="1">
    <source>
        <dbReference type="SAM" id="Phobius"/>
    </source>
</evidence>
<name>A0AAU7APU3_9ACTN</name>